<evidence type="ECO:0000313" key="3">
    <source>
        <dbReference type="Proteomes" id="UP001314796"/>
    </source>
</evidence>
<keyword evidence="1" id="KW-0812">Transmembrane</keyword>
<dbReference type="NCBIfam" id="TIGR02862">
    <property type="entry name" value="spore_BofA"/>
    <property type="match status" value="1"/>
</dbReference>
<organism evidence="2 3">
    <name type="scientific">Alkaliphilus hydrothermalis</name>
    <dbReference type="NCBI Taxonomy" id="1482730"/>
    <lineage>
        <taxon>Bacteria</taxon>
        <taxon>Bacillati</taxon>
        <taxon>Bacillota</taxon>
        <taxon>Clostridia</taxon>
        <taxon>Peptostreptococcales</taxon>
        <taxon>Natronincolaceae</taxon>
        <taxon>Alkaliphilus</taxon>
    </lineage>
</organism>
<keyword evidence="1" id="KW-0472">Membrane</keyword>
<feature type="transmembrane region" description="Helical" evidence="1">
    <location>
        <begin position="7"/>
        <end position="29"/>
    </location>
</feature>
<keyword evidence="3" id="KW-1185">Reference proteome</keyword>
<evidence type="ECO:0000313" key="2">
    <source>
        <dbReference type="EMBL" id="MBM7615563.1"/>
    </source>
</evidence>
<name>A0ABS2NRI2_9FIRM</name>
<dbReference type="Proteomes" id="UP001314796">
    <property type="component" value="Unassembled WGS sequence"/>
</dbReference>
<feature type="transmembrane region" description="Helical" evidence="1">
    <location>
        <begin position="35"/>
        <end position="58"/>
    </location>
</feature>
<protein>
    <submittedName>
        <fullName evidence="2">Inhibitor of the pro-sigma K processing machinery</fullName>
    </submittedName>
</protein>
<dbReference type="RefSeq" id="WP_243427936.1">
    <property type="nucleotide sequence ID" value="NZ_JAFBEE010000014.1"/>
</dbReference>
<proteinExistence type="predicted"/>
<sequence>MGLEINIILAYALGLILLYVVGWVLLVPLKLVGKLIWNGIIGGVCLLIFNFIGAYFGLNITINPLTALIVGFLGVPGLVLILALGMVL</sequence>
<dbReference type="InterPro" id="IPR010001">
    <property type="entry name" value="BofA"/>
</dbReference>
<dbReference type="EMBL" id="JAFBEE010000014">
    <property type="protein sequence ID" value="MBM7615563.1"/>
    <property type="molecule type" value="Genomic_DNA"/>
</dbReference>
<keyword evidence="1" id="KW-1133">Transmembrane helix</keyword>
<feature type="transmembrane region" description="Helical" evidence="1">
    <location>
        <begin position="65"/>
        <end position="87"/>
    </location>
</feature>
<comment type="caution">
    <text evidence="2">The sequence shown here is derived from an EMBL/GenBank/DDBJ whole genome shotgun (WGS) entry which is preliminary data.</text>
</comment>
<dbReference type="Pfam" id="PF07441">
    <property type="entry name" value="BofA"/>
    <property type="match status" value="1"/>
</dbReference>
<accession>A0ABS2NRI2</accession>
<evidence type="ECO:0000256" key="1">
    <source>
        <dbReference type="SAM" id="Phobius"/>
    </source>
</evidence>
<gene>
    <name evidence="2" type="ORF">JOC73_002133</name>
</gene>
<reference evidence="2 3" key="1">
    <citation type="submission" date="2021-01" db="EMBL/GenBank/DDBJ databases">
        <title>Genomic Encyclopedia of Type Strains, Phase IV (KMG-IV): sequencing the most valuable type-strain genomes for metagenomic binning, comparative biology and taxonomic classification.</title>
        <authorList>
            <person name="Goeker M."/>
        </authorList>
    </citation>
    <scope>NUCLEOTIDE SEQUENCE [LARGE SCALE GENOMIC DNA]</scope>
    <source>
        <strain evidence="2 3">DSM 25890</strain>
    </source>
</reference>